<keyword evidence="2" id="KW-0472">Membrane</keyword>
<reference evidence="4" key="1">
    <citation type="journal article" date="2019" name="Int. J. Syst. Evol. Microbiol.">
        <title>The Global Catalogue of Microorganisms (GCM) 10K type strain sequencing project: providing services to taxonomists for standard genome sequencing and annotation.</title>
        <authorList>
            <consortium name="The Broad Institute Genomics Platform"/>
            <consortium name="The Broad Institute Genome Sequencing Center for Infectious Disease"/>
            <person name="Wu L."/>
            <person name="Ma J."/>
        </authorList>
    </citation>
    <scope>NUCLEOTIDE SEQUENCE [LARGE SCALE GENOMIC DNA]</scope>
    <source>
        <strain evidence="4">JCM 17906</strain>
    </source>
</reference>
<dbReference type="Gene3D" id="3.40.50.300">
    <property type="entry name" value="P-loop containing nucleotide triphosphate hydrolases"/>
    <property type="match status" value="1"/>
</dbReference>
<dbReference type="Proteomes" id="UP001501598">
    <property type="component" value="Unassembled WGS sequence"/>
</dbReference>
<feature type="region of interest" description="Disordered" evidence="1">
    <location>
        <begin position="51"/>
        <end position="70"/>
    </location>
</feature>
<protein>
    <submittedName>
        <fullName evidence="3">Uncharacterized protein</fullName>
    </submittedName>
</protein>
<proteinExistence type="predicted"/>
<evidence type="ECO:0000256" key="1">
    <source>
        <dbReference type="SAM" id="MobiDB-lite"/>
    </source>
</evidence>
<accession>A0ABP8S0J0</accession>
<gene>
    <name evidence="3" type="ORF">GCM10023175_53410</name>
</gene>
<feature type="transmembrane region" description="Helical" evidence="2">
    <location>
        <begin position="105"/>
        <end position="126"/>
    </location>
</feature>
<name>A0ABP8S0J0_9PSEU</name>
<feature type="transmembrane region" description="Helical" evidence="2">
    <location>
        <begin position="138"/>
        <end position="156"/>
    </location>
</feature>
<dbReference type="InterPro" id="IPR027417">
    <property type="entry name" value="P-loop_NTPase"/>
</dbReference>
<comment type="caution">
    <text evidence="3">The sequence shown here is derived from an EMBL/GenBank/DDBJ whole genome shotgun (WGS) entry which is preliminary data.</text>
</comment>
<organism evidence="3 4">
    <name type="scientific">Pseudonocardia xishanensis</name>
    <dbReference type="NCBI Taxonomy" id="630995"/>
    <lineage>
        <taxon>Bacteria</taxon>
        <taxon>Bacillati</taxon>
        <taxon>Actinomycetota</taxon>
        <taxon>Actinomycetes</taxon>
        <taxon>Pseudonocardiales</taxon>
        <taxon>Pseudonocardiaceae</taxon>
        <taxon>Pseudonocardia</taxon>
    </lineage>
</organism>
<feature type="transmembrane region" description="Helical" evidence="2">
    <location>
        <begin position="75"/>
        <end position="99"/>
    </location>
</feature>
<dbReference type="InterPro" id="IPR036390">
    <property type="entry name" value="WH_DNA-bd_sf"/>
</dbReference>
<keyword evidence="2" id="KW-0812">Transmembrane</keyword>
<evidence type="ECO:0000256" key="2">
    <source>
        <dbReference type="SAM" id="Phobius"/>
    </source>
</evidence>
<evidence type="ECO:0000313" key="4">
    <source>
        <dbReference type="Proteomes" id="UP001501598"/>
    </source>
</evidence>
<dbReference type="SUPFAM" id="SSF52540">
    <property type="entry name" value="P-loop containing nucleoside triphosphate hydrolases"/>
    <property type="match status" value="1"/>
</dbReference>
<evidence type="ECO:0000313" key="3">
    <source>
        <dbReference type="EMBL" id="GAA4554755.1"/>
    </source>
</evidence>
<dbReference type="RefSeq" id="WP_345424332.1">
    <property type="nucleotide sequence ID" value="NZ_BAABGT010000086.1"/>
</dbReference>
<dbReference type="SUPFAM" id="SSF46785">
    <property type="entry name" value="Winged helix' DNA-binding domain"/>
    <property type="match status" value="1"/>
</dbReference>
<dbReference type="EMBL" id="BAABGT010000086">
    <property type="protein sequence ID" value="GAA4554755.1"/>
    <property type="molecule type" value="Genomic_DNA"/>
</dbReference>
<keyword evidence="2" id="KW-1133">Transmembrane helix</keyword>
<sequence>MTRTDRTGTSAEVDSNALVVELAKQITRASERAPSTELAVRPAAPLMRKLSPRAAALERQRDQADRARRARRTPYLAAAATAATGYAGWGLAELAHLAAGSGGEGLTVAGIGLLSATTATALRAAFRARIPDSWRGRSWCVVGGTTAWVTAASAIGPANWPMTALLAGGAALGWAGWMRQHEIPTPGAETLPTPQDDEEEQDLGDRLARRWAENVSGKGQLLPGAMLTERLDLPRAIRWTIQTRPGTADFNEVFARRSKIAGGLGVAANNLLLEPSDQNESWCTMTVIVKDLLSGGIAYTGPRYEDGRIPLGPFADGEGEMQYVAYDEVGCRNGLVTGEPGSGKSACLEAVGLGLKHSGVWNVWFGDGDPEGGSSPVLNDISDWTEAGPQGVLRQLEAVEEALEIRSLLKSTLTDGPDGTPVPITDPQTQQPIRKLKPSGAVPGLQWILDELHRLTSDPWLIERQFVPRLERVVRIGRKYGVVVLVGTQSLLAPDYGNSTALRGYLAAINLLAFRNQNRSEAAVVGGLSVAPSTLPTGGGYCFATAGGRLSMGRVAWAPDLGRWANDLPDLPLDRDTDLATARFRPEIPRDPAAVFAEQQRRLQTWRSTLGSAPQQLTPAEPQAPMSRPGLVIPAALTADNVIALHPPSPEPVAVVTADLEALPRRQQLVYAALIDGHRRTGDIAAVIEQKPPNVVKALNALAEVGLVRKVAHGQWQPADEQTG</sequence>
<keyword evidence="4" id="KW-1185">Reference proteome</keyword>
<feature type="compositionally biased region" description="Basic and acidic residues" evidence="1">
    <location>
        <begin position="56"/>
        <end position="67"/>
    </location>
</feature>